<keyword evidence="1" id="KW-0863">Zinc-finger</keyword>
<dbReference type="PRINTS" id="PR00405">
    <property type="entry name" value="REVINTRACTNG"/>
</dbReference>
<evidence type="ECO:0000256" key="1">
    <source>
        <dbReference type="PROSITE-ProRule" id="PRU00288"/>
    </source>
</evidence>
<keyword evidence="1" id="KW-0479">Metal-binding</keyword>
<dbReference type="GO" id="GO:0005737">
    <property type="term" value="C:cytoplasm"/>
    <property type="evidence" value="ECO:0007669"/>
    <property type="project" value="TreeGrafter"/>
</dbReference>
<dbReference type="PANTHER" id="PTHR45705">
    <property type="entry name" value="FI20236P1"/>
    <property type="match status" value="1"/>
</dbReference>
<evidence type="ECO:0000259" key="2">
    <source>
        <dbReference type="PROSITE" id="PS50115"/>
    </source>
</evidence>
<dbReference type="InterPro" id="IPR001164">
    <property type="entry name" value="ArfGAP_dom"/>
</dbReference>
<reference evidence="5" key="2">
    <citation type="submission" date="2012-11" db="EMBL/GenBank/DDBJ databases">
        <authorList>
            <person name="Kuo A."/>
            <person name="Curtis B.A."/>
            <person name="Tanifuji G."/>
            <person name="Burki F."/>
            <person name="Gruber A."/>
            <person name="Irimia M."/>
            <person name="Maruyama S."/>
            <person name="Arias M.C."/>
            <person name="Ball S.G."/>
            <person name="Gile G.H."/>
            <person name="Hirakawa Y."/>
            <person name="Hopkins J.F."/>
            <person name="Rensing S.A."/>
            <person name="Schmutz J."/>
            <person name="Symeonidi A."/>
            <person name="Elias M."/>
            <person name="Eveleigh R.J."/>
            <person name="Herman E.K."/>
            <person name="Klute M.J."/>
            <person name="Nakayama T."/>
            <person name="Obornik M."/>
            <person name="Reyes-Prieto A."/>
            <person name="Armbrust E.V."/>
            <person name="Aves S.J."/>
            <person name="Beiko R.G."/>
            <person name="Coutinho P."/>
            <person name="Dacks J.B."/>
            <person name="Durnford D.G."/>
            <person name="Fast N.M."/>
            <person name="Green B.R."/>
            <person name="Grisdale C."/>
            <person name="Hempe F."/>
            <person name="Henrissat B."/>
            <person name="Hoppner M.P."/>
            <person name="Ishida K.-I."/>
            <person name="Kim E."/>
            <person name="Koreny L."/>
            <person name="Kroth P.G."/>
            <person name="Liu Y."/>
            <person name="Malik S.-B."/>
            <person name="Maier U.G."/>
            <person name="McRose D."/>
            <person name="Mock T."/>
            <person name="Neilson J.A."/>
            <person name="Onodera N.T."/>
            <person name="Poole A.M."/>
            <person name="Pritham E.J."/>
            <person name="Richards T.A."/>
            <person name="Rocap G."/>
            <person name="Roy S.W."/>
            <person name="Sarai C."/>
            <person name="Schaack S."/>
            <person name="Shirato S."/>
            <person name="Slamovits C.H."/>
            <person name="Spencer D.F."/>
            <person name="Suzuki S."/>
            <person name="Worden A.Z."/>
            <person name="Zauner S."/>
            <person name="Barry K."/>
            <person name="Bell C."/>
            <person name="Bharti A.K."/>
            <person name="Crow J.A."/>
            <person name="Grimwood J."/>
            <person name="Kramer R."/>
            <person name="Lindquist E."/>
            <person name="Lucas S."/>
            <person name="Salamov A."/>
            <person name="McFadden G.I."/>
            <person name="Lane C.E."/>
            <person name="Keeling P.J."/>
            <person name="Gray M.W."/>
            <person name="Grigoriev I.V."/>
            <person name="Archibald J.M."/>
        </authorList>
    </citation>
    <scope>NUCLEOTIDE SEQUENCE</scope>
    <source>
        <strain evidence="5">CCMP2712</strain>
    </source>
</reference>
<reference evidence="3 5" key="1">
    <citation type="journal article" date="2012" name="Nature">
        <title>Algal genomes reveal evolutionary mosaicism and the fate of nucleomorphs.</title>
        <authorList>
            <consortium name="DOE Joint Genome Institute"/>
            <person name="Curtis B.A."/>
            <person name="Tanifuji G."/>
            <person name="Burki F."/>
            <person name="Gruber A."/>
            <person name="Irimia M."/>
            <person name="Maruyama S."/>
            <person name="Arias M.C."/>
            <person name="Ball S.G."/>
            <person name="Gile G.H."/>
            <person name="Hirakawa Y."/>
            <person name="Hopkins J.F."/>
            <person name="Kuo A."/>
            <person name="Rensing S.A."/>
            <person name="Schmutz J."/>
            <person name="Symeonidi A."/>
            <person name="Elias M."/>
            <person name="Eveleigh R.J."/>
            <person name="Herman E.K."/>
            <person name="Klute M.J."/>
            <person name="Nakayama T."/>
            <person name="Obornik M."/>
            <person name="Reyes-Prieto A."/>
            <person name="Armbrust E.V."/>
            <person name="Aves S.J."/>
            <person name="Beiko R.G."/>
            <person name="Coutinho P."/>
            <person name="Dacks J.B."/>
            <person name="Durnford D.G."/>
            <person name="Fast N.M."/>
            <person name="Green B.R."/>
            <person name="Grisdale C.J."/>
            <person name="Hempel F."/>
            <person name="Henrissat B."/>
            <person name="Hoppner M.P."/>
            <person name="Ishida K."/>
            <person name="Kim E."/>
            <person name="Koreny L."/>
            <person name="Kroth P.G."/>
            <person name="Liu Y."/>
            <person name="Malik S.B."/>
            <person name="Maier U.G."/>
            <person name="McRose D."/>
            <person name="Mock T."/>
            <person name="Neilson J.A."/>
            <person name="Onodera N.T."/>
            <person name="Poole A.M."/>
            <person name="Pritham E.J."/>
            <person name="Richards T.A."/>
            <person name="Rocap G."/>
            <person name="Roy S.W."/>
            <person name="Sarai C."/>
            <person name="Schaack S."/>
            <person name="Shirato S."/>
            <person name="Slamovits C.H."/>
            <person name="Spencer D.F."/>
            <person name="Suzuki S."/>
            <person name="Worden A.Z."/>
            <person name="Zauner S."/>
            <person name="Barry K."/>
            <person name="Bell C."/>
            <person name="Bharti A.K."/>
            <person name="Crow J.A."/>
            <person name="Grimwood J."/>
            <person name="Kramer R."/>
            <person name="Lindquist E."/>
            <person name="Lucas S."/>
            <person name="Salamov A."/>
            <person name="McFadden G.I."/>
            <person name="Lane C.E."/>
            <person name="Keeling P.J."/>
            <person name="Gray M.W."/>
            <person name="Grigoriev I.V."/>
            <person name="Archibald J.M."/>
        </authorList>
    </citation>
    <scope>NUCLEOTIDE SEQUENCE</scope>
    <source>
        <strain evidence="3 5">CCMP2712</strain>
    </source>
</reference>
<dbReference type="RefSeq" id="XP_005825136.1">
    <property type="nucleotide sequence ID" value="XM_005825079.1"/>
</dbReference>
<dbReference type="GO" id="GO:0005096">
    <property type="term" value="F:GTPase activator activity"/>
    <property type="evidence" value="ECO:0007669"/>
    <property type="project" value="InterPro"/>
</dbReference>
<dbReference type="GO" id="GO:0008270">
    <property type="term" value="F:zinc ion binding"/>
    <property type="evidence" value="ECO:0007669"/>
    <property type="project" value="UniProtKB-KW"/>
</dbReference>
<dbReference type="CDD" id="cd08204">
    <property type="entry name" value="ArfGap"/>
    <property type="match status" value="1"/>
</dbReference>
<keyword evidence="5" id="KW-1185">Reference proteome</keyword>
<dbReference type="SMART" id="SM00105">
    <property type="entry name" value="ArfGap"/>
    <property type="match status" value="1"/>
</dbReference>
<feature type="domain" description="Arf-GAP" evidence="2">
    <location>
        <begin position="1"/>
        <end position="76"/>
    </location>
</feature>
<sequence length="91" mass="10318">MLQLPANKLCADCHARNPRYTSLTFGVFICNRCFGVHRGLGTHISRTRSVTLDTWNDEQIRAMTSVGNDKAVSLTEQPRDMCLKLMRDVPH</sequence>
<accession>L1IPE0</accession>
<dbReference type="PROSITE" id="PS50115">
    <property type="entry name" value="ARFGAP"/>
    <property type="match status" value="1"/>
</dbReference>
<evidence type="ECO:0000313" key="5">
    <source>
        <dbReference type="Proteomes" id="UP000011087"/>
    </source>
</evidence>
<evidence type="ECO:0000313" key="4">
    <source>
        <dbReference type="EnsemblProtists" id="EKX38156"/>
    </source>
</evidence>
<proteinExistence type="predicted"/>
<dbReference type="OrthoDB" id="10266696at2759"/>
<reference evidence="4" key="3">
    <citation type="submission" date="2015-06" db="UniProtKB">
        <authorList>
            <consortium name="EnsemblProtists"/>
        </authorList>
    </citation>
    <scope>IDENTIFICATION</scope>
</reference>
<organism evidence="3">
    <name type="scientific">Guillardia theta (strain CCMP2712)</name>
    <name type="common">Cryptophyte</name>
    <dbReference type="NCBI Taxonomy" id="905079"/>
    <lineage>
        <taxon>Eukaryota</taxon>
        <taxon>Cryptophyceae</taxon>
        <taxon>Pyrenomonadales</taxon>
        <taxon>Geminigeraceae</taxon>
        <taxon>Guillardia</taxon>
    </lineage>
</organism>
<dbReference type="AlphaFoldDB" id="L1IPE0"/>
<dbReference type="SUPFAM" id="SSF57863">
    <property type="entry name" value="ArfGap/RecO-like zinc finger"/>
    <property type="match status" value="1"/>
</dbReference>
<dbReference type="PANTHER" id="PTHR45705:SF1">
    <property type="entry name" value="FI20236P1"/>
    <property type="match status" value="1"/>
</dbReference>
<dbReference type="EMBL" id="JH993051">
    <property type="protein sequence ID" value="EKX38156.1"/>
    <property type="molecule type" value="Genomic_DNA"/>
</dbReference>
<dbReference type="GeneID" id="17294849"/>
<dbReference type="HOGENOM" id="CLU_023062_4_1_1"/>
<dbReference type="EnsemblProtists" id="EKX38156">
    <property type="protein sequence ID" value="EKX38156"/>
    <property type="gene ID" value="GUITHDRAFT_77435"/>
</dbReference>
<dbReference type="OMA" id="PKPNWAS"/>
<dbReference type="Pfam" id="PF01412">
    <property type="entry name" value="ArfGap"/>
    <property type="match status" value="1"/>
</dbReference>
<name>L1IPE0_GUITC</name>
<dbReference type="Gene3D" id="1.10.220.150">
    <property type="entry name" value="Arf GTPase activating protein"/>
    <property type="match status" value="1"/>
</dbReference>
<dbReference type="eggNOG" id="KOG0703">
    <property type="taxonomic scope" value="Eukaryota"/>
</dbReference>
<dbReference type="PaxDb" id="55529-EKX38156"/>
<evidence type="ECO:0000313" key="3">
    <source>
        <dbReference type="EMBL" id="EKX38156.1"/>
    </source>
</evidence>
<protein>
    <recommendedName>
        <fullName evidence="2">Arf-GAP domain-containing protein</fullName>
    </recommendedName>
</protein>
<dbReference type="STRING" id="905079.L1IPE0"/>
<dbReference type="InterPro" id="IPR037278">
    <property type="entry name" value="ARFGAP/RecO"/>
</dbReference>
<dbReference type="InterPro" id="IPR038508">
    <property type="entry name" value="ArfGAP_dom_sf"/>
</dbReference>
<dbReference type="KEGG" id="gtt:GUITHDRAFT_77435"/>
<dbReference type="InterPro" id="IPR051718">
    <property type="entry name" value="ARF_GTPase-activating"/>
</dbReference>
<gene>
    <name evidence="3" type="ORF">GUITHDRAFT_77435</name>
</gene>
<dbReference type="Proteomes" id="UP000011087">
    <property type="component" value="Unassembled WGS sequence"/>
</dbReference>
<keyword evidence="1" id="KW-0862">Zinc</keyword>